<dbReference type="NCBIfam" id="TIGR04086">
    <property type="entry name" value="TIGR04086_membr"/>
    <property type="match status" value="1"/>
</dbReference>
<organism evidence="2 3">
    <name type="scientific">Anaerostipes butyraticus</name>
    <dbReference type="NCBI Taxonomy" id="645466"/>
    <lineage>
        <taxon>Bacteria</taxon>
        <taxon>Bacillati</taxon>
        <taxon>Bacillota</taxon>
        <taxon>Clostridia</taxon>
        <taxon>Lachnospirales</taxon>
        <taxon>Lachnospiraceae</taxon>
        <taxon>Anaerostipes</taxon>
    </lineage>
</organism>
<protein>
    <recommendedName>
        <fullName evidence="4">TIGR04086 family membrane protein</fullName>
    </recommendedName>
</protein>
<feature type="transmembrane region" description="Helical" evidence="1">
    <location>
        <begin position="71"/>
        <end position="91"/>
    </location>
</feature>
<comment type="caution">
    <text evidence="2">The sequence shown here is derived from an EMBL/GenBank/DDBJ whole genome shotgun (WGS) entry which is preliminary data.</text>
</comment>
<sequence>MEIGKKGIYVVQSLIVSYIITGIILCVLALIMYQLKSGTKIAEAGVTATYILASMAAGWTAGRRIGKRKFLWGLASGILYFLILLCISAVIHPGEALISGERVTVFLLCAAGGMLGGMFG</sequence>
<keyword evidence="1" id="KW-0472">Membrane</keyword>
<dbReference type="AlphaFoldDB" id="A0A916Q774"/>
<dbReference type="Pfam" id="PF12670">
    <property type="entry name" value="DUF3792"/>
    <property type="match status" value="1"/>
</dbReference>
<dbReference type="RefSeq" id="WP_201311374.1">
    <property type="nucleotide sequence ID" value="NZ_BLYI01000043.1"/>
</dbReference>
<keyword evidence="1" id="KW-1133">Transmembrane helix</keyword>
<feature type="transmembrane region" description="Helical" evidence="1">
    <location>
        <begin position="41"/>
        <end position="59"/>
    </location>
</feature>
<reference evidence="2" key="1">
    <citation type="submission" date="2020-06" db="EMBL/GenBank/DDBJ databases">
        <title>Characterization of fructooligosaccharide metabolism and fructooligosaccharide-degrading enzymes in human commensal butyrate producers.</title>
        <authorList>
            <person name="Tanno H."/>
            <person name="Fujii T."/>
            <person name="Hirano K."/>
            <person name="Maeno S."/>
            <person name="Tonozuka T."/>
            <person name="Sakamoto M."/>
            <person name="Ohkuma M."/>
            <person name="Tochio T."/>
            <person name="Endo A."/>
        </authorList>
    </citation>
    <scope>NUCLEOTIDE SEQUENCE</scope>
    <source>
        <strain evidence="2">JCM 17466</strain>
    </source>
</reference>
<feature type="transmembrane region" description="Helical" evidence="1">
    <location>
        <begin position="7"/>
        <end position="35"/>
    </location>
</feature>
<keyword evidence="1" id="KW-0812">Transmembrane</keyword>
<dbReference type="Proteomes" id="UP000613208">
    <property type="component" value="Unassembled WGS sequence"/>
</dbReference>
<evidence type="ECO:0000256" key="1">
    <source>
        <dbReference type="SAM" id="Phobius"/>
    </source>
</evidence>
<evidence type="ECO:0000313" key="3">
    <source>
        <dbReference type="Proteomes" id="UP000613208"/>
    </source>
</evidence>
<dbReference type="EMBL" id="BLYI01000043">
    <property type="protein sequence ID" value="GFO85678.1"/>
    <property type="molecule type" value="Genomic_DNA"/>
</dbReference>
<gene>
    <name evidence="2" type="ORF">ANBU17_20250</name>
</gene>
<proteinExistence type="predicted"/>
<keyword evidence="3" id="KW-1185">Reference proteome</keyword>
<name>A0A916Q774_9FIRM</name>
<evidence type="ECO:0008006" key="4">
    <source>
        <dbReference type="Google" id="ProtNLM"/>
    </source>
</evidence>
<feature type="transmembrane region" description="Helical" evidence="1">
    <location>
        <begin position="103"/>
        <end position="119"/>
    </location>
</feature>
<evidence type="ECO:0000313" key="2">
    <source>
        <dbReference type="EMBL" id="GFO85678.1"/>
    </source>
</evidence>
<dbReference type="InterPro" id="IPR023804">
    <property type="entry name" value="DUF3792_TM"/>
</dbReference>
<accession>A0A916Q774</accession>